<protein>
    <submittedName>
        <fullName evidence="1">Uncharacterized protein</fullName>
    </submittedName>
</protein>
<evidence type="ECO:0000313" key="2">
    <source>
        <dbReference type="Proteomes" id="UP000640274"/>
    </source>
</evidence>
<reference evidence="1" key="1">
    <citation type="submission" date="2020-12" db="EMBL/GenBank/DDBJ databases">
        <authorList>
            <person name="Huq M.A."/>
        </authorList>
    </citation>
    <scope>NUCLEOTIDE SEQUENCE</scope>
    <source>
        <strain evidence="1">MAHUQ-46</strain>
    </source>
</reference>
<proteinExistence type="predicted"/>
<dbReference type="EMBL" id="JAELUP010000014">
    <property type="protein sequence ID" value="MBJ6360827.1"/>
    <property type="molecule type" value="Genomic_DNA"/>
</dbReference>
<dbReference type="RefSeq" id="WP_199018378.1">
    <property type="nucleotide sequence ID" value="NZ_JAELUP010000014.1"/>
</dbReference>
<dbReference type="AlphaFoldDB" id="A0A934IWZ0"/>
<comment type="caution">
    <text evidence="1">The sequence shown here is derived from an EMBL/GenBank/DDBJ whole genome shotgun (WGS) entry which is preliminary data.</text>
</comment>
<keyword evidence="2" id="KW-1185">Reference proteome</keyword>
<sequence length="63" mass="7109">MNPSIGRIVHYHDDKGKALAAVIVAVVDDVVNLAVWNEFGHQFHVLNVKHGEEPGEWNWPPRV</sequence>
<organism evidence="1 2">
    <name type="scientific">Paenibacillus roseus</name>
    <dbReference type="NCBI Taxonomy" id="2798579"/>
    <lineage>
        <taxon>Bacteria</taxon>
        <taxon>Bacillati</taxon>
        <taxon>Bacillota</taxon>
        <taxon>Bacilli</taxon>
        <taxon>Bacillales</taxon>
        <taxon>Paenibacillaceae</taxon>
        <taxon>Paenibacillus</taxon>
    </lineage>
</organism>
<gene>
    <name evidence="1" type="ORF">JFN88_05790</name>
</gene>
<accession>A0A934IWZ0</accession>
<dbReference type="Proteomes" id="UP000640274">
    <property type="component" value="Unassembled WGS sequence"/>
</dbReference>
<name>A0A934IWZ0_9BACL</name>
<evidence type="ECO:0000313" key="1">
    <source>
        <dbReference type="EMBL" id="MBJ6360827.1"/>
    </source>
</evidence>